<evidence type="ECO:0000256" key="13">
    <source>
        <dbReference type="ARBA" id="ARBA00022982"/>
    </source>
</evidence>
<evidence type="ECO:0000256" key="20">
    <source>
        <dbReference type="SAM" id="Phobius"/>
    </source>
</evidence>
<comment type="function">
    <text evidence="19">C-type cytochrome. Part of the cbb3-type cytochrome c oxidase complex.</text>
</comment>
<keyword evidence="17 19" id="KW-0406">Ion transport</keyword>
<dbReference type="Pfam" id="PF14715">
    <property type="entry name" value="FixP_N"/>
    <property type="match status" value="1"/>
</dbReference>
<sequence>MGEPERDPYTGRMTTGHEWNGINELATPVPKLVLIFLALTFISSLIIWILAPAWPSVNNYTKGILGIDQRTTLENSLEKADAITTPWRNEINSKEFTEILNNDDLMKTVRQHGARLFADNCAMCHGTDATGGYGYPSLVDDQWLWGGDPATIMETLRIGVNSGHSESRISQMMAYGRDGILTLDQRRTVGSYILSLTQGTNADDAKLKAGSEIFMQQCQSCHGSDGRGMRSVGAPNLTDDFWIYGGDPVAIDQTLREGRQGVMPFWDDRLSLADRKALTLYVLDLAETRK</sequence>
<evidence type="ECO:0000256" key="18">
    <source>
        <dbReference type="ARBA" id="ARBA00023136"/>
    </source>
</evidence>
<comment type="similarity">
    <text evidence="3 19">Belongs to the CcoP / FixP family.</text>
</comment>
<keyword evidence="6 19" id="KW-0997">Cell inner membrane</keyword>
<comment type="pathway">
    <text evidence="2 19">Energy metabolism; oxidative phosphorylation.</text>
</comment>
<keyword evidence="13 19" id="KW-0249">Electron transport</keyword>
<gene>
    <name evidence="22" type="primary">ccoP</name>
    <name evidence="22" type="ORF">ABFZ84_13455</name>
</gene>
<reference evidence="22 23" key="1">
    <citation type="submission" date="2024-05" db="EMBL/GenBank/DDBJ databases">
        <title>Three bacterial strains, DH-69, EH-24, and ECK-19 isolated from coastal sediments.</title>
        <authorList>
            <person name="Ye Y.-Q."/>
            <person name="Du Z.-J."/>
        </authorList>
    </citation>
    <scope>NUCLEOTIDE SEQUENCE [LARGE SCALE GENOMIC DNA]</scope>
    <source>
        <strain evidence="22 23">ECK-19</strain>
    </source>
</reference>
<evidence type="ECO:0000256" key="3">
    <source>
        <dbReference type="ARBA" id="ARBA00006113"/>
    </source>
</evidence>
<keyword evidence="23" id="KW-1185">Reference proteome</keyword>
<keyword evidence="5 19" id="KW-1003">Cell membrane</keyword>
<keyword evidence="4 19" id="KW-0813">Transport</keyword>
<evidence type="ECO:0000259" key="21">
    <source>
        <dbReference type="PROSITE" id="PS51007"/>
    </source>
</evidence>
<keyword evidence="9 20" id="KW-0812">Transmembrane</keyword>
<dbReference type="Pfam" id="PF13442">
    <property type="entry name" value="Cytochrome_CBB3"/>
    <property type="match status" value="1"/>
</dbReference>
<dbReference type="Proteomes" id="UP001560685">
    <property type="component" value="Unassembled WGS sequence"/>
</dbReference>
<dbReference type="PANTHER" id="PTHR33751:SF1">
    <property type="entry name" value="CBB3-TYPE CYTOCHROME C OXIDASE SUBUNIT FIXP"/>
    <property type="match status" value="1"/>
</dbReference>
<dbReference type="InterPro" id="IPR038414">
    <property type="entry name" value="CcoP_N_sf"/>
</dbReference>
<dbReference type="InterPro" id="IPR004678">
    <property type="entry name" value="Cyt_c_oxidase_cbb3_su3"/>
</dbReference>
<keyword evidence="8 19" id="KW-0679">Respiratory chain</keyword>
<evidence type="ECO:0000256" key="2">
    <source>
        <dbReference type="ARBA" id="ARBA00004673"/>
    </source>
</evidence>
<feature type="domain" description="Cytochrome c" evidence="21">
    <location>
        <begin position="205"/>
        <end position="286"/>
    </location>
</feature>
<dbReference type="RefSeq" id="WP_369314601.1">
    <property type="nucleotide sequence ID" value="NZ_JBEHZE010000002.1"/>
</dbReference>
<evidence type="ECO:0000313" key="23">
    <source>
        <dbReference type="Proteomes" id="UP001560685"/>
    </source>
</evidence>
<evidence type="ECO:0000256" key="7">
    <source>
        <dbReference type="ARBA" id="ARBA00022617"/>
    </source>
</evidence>
<name>A0ABV3Z6X2_9PROT</name>
<evidence type="ECO:0000256" key="6">
    <source>
        <dbReference type="ARBA" id="ARBA00022519"/>
    </source>
</evidence>
<dbReference type="InterPro" id="IPR032858">
    <property type="entry name" value="CcoP_N"/>
</dbReference>
<evidence type="ECO:0000256" key="10">
    <source>
        <dbReference type="ARBA" id="ARBA00022723"/>
    </source>
</evidence>
<dbReference type="EMBL" id="JBEHZE010000002">
    <property type="protein sequence ID" value="MEX6634555.1"/>
    <property type="molecule type" value="Genomic_DNA"/>
</dbReference>
<keyword evidence="15 19" id="KW-0560">Oxidoreductase</keyword>
<evidence type="ECO:0000256" key="17">
    <source>
        <dbReference type="ARBA" id="ARBA00023065"/>
    </source>
</evidence>
<keyword evidence="10 19" id="KW-0479">Metal-binding</keyword>
<dbReference type="Gene3D" id="6.10.280.130">
    <property type="match status" value="1"/>
</dbReference>
<evidence type="ECO:0000256" key="8">
    <source>
        <dbReference type="ARBA" id="ARBA00022660"/>
    </source>
</evidence>
<evidence type="ECO:0000256" key="16">
    <source>
        <dbReference type="ARBA" id="ARBA00023004"/>
    </source>
</evidence>
<keyword evidence="14 20" id="KW-1133">Transmembrane helix</keyword>
<keyword evidence="18 19" id="KW-0472">Membrane</keyword>
<feature type="transmembrane region" description="Helical" evidence="20">
    <location>
        <begin position="32"/>
        <end position="54"/>
    </location>
</feature>
<evidence type="ECO:0000256" key="15">
    <source>
        <dbReference type="ARBA" id="ARBA00023002"/>
    </source>
</evidence>
<keyword evidence="16 19" id="KW-0408">Iron</keyword>
<dbReference type="PANTHER" id="PTHR33751">
    <property type="entry name" value="CBB3-TYPE CYTOCHROME C OXIDASE SUBUNIT FIXP"/>
    <property type="match status" value="1"/>
</dbReference>
<dbReference type="InterPro" id="IPR050597">
    <property type="entry name" value="Cytochrome_c_Oxidase_Subunit"/>
</dbReference>
<evidence type="ECO:0000313" key="22">
    <source>
        <dbReference type="EMBL" id="MEX6634555.1"/>
    </source>
</evidence>
<dbReference type="Gene3D" id="1.10.760.10">
    <property type="entry name" value="Cytochrome c-like domain"/>
    <property type="match status" value="2"/>
</dbReference>
<comment type="subunit">
    <text evidence="19">Component of the cbb3-type cytochrome c oxidase.</text>
</comment>
<evidence type="ECO:0000256" key="14">
    <source>
        <dbReference type="ARBA" id="ARBA00022989"/>
    </source>
</evidence>
<evidence type="ECO:0000256" key="9">
    <source>
        <dbReference type="ARBA" id="ARBA00022692"/>
    </source>
</evidence>
<dbReference type="InterPro" id="IPR036909">
    <property type="entry name" value="Cyt_c-like_dom_sf"/>
</dbReference>
<accession>A0ABV3Z6X2</accession>
<keyword evidence="12 19" id="KW-0375">Hydrogen ion transport</keyword>
<dbReference type="Pfam" id="PF00034">
    <property type="entry name" value="Cytochrom_C"/>
    <property type="match status" value="1"/>
</dbReference>
<keyword evidence="7 19" id="KW-0349">Heme</keyword>
<feature type="domain" description="Cytochrome c" evidence="21">
    <location>
        <begin position="108"/>
        <end position="197"/>
    </location>
</feature>
<evidence type="ECO:0000256" key="19">
    <source>
        <dbReference type="PIRNR" id="PIRNR000006"/>
    </source>
</evidence>
<comment type="caution">
    <text evidence="22">The sequence shown here is derived from an EMBL/GenBank/DDBJ whole genome shotgun (WGS) entry which is preliminary data.</text>
</comment>
<comment type="cofactor">
    <cofactor evidence="19">
        <name>heme c</name>
        <dbReference type="ChEBI" id="CHEBI:61717"/>
    </cofactor>
    <text evidence="19">Binds 2 heme C groups per subunit.</text>
</comment>
<evidence type="ECO:0000256" key="4">
    <source>
        <dbReference type="ARBA" id="ARBA00022448"/>
    </source>
</evidence>
<keyword evidence="11" id="KW-0677">Repeat</keyword>
<protein>
    <recommendedName>
        <fullName evidence="19">Cbb3-type cytochrome c oxidase subunit</fullName>
    </recommendedName>
</protein>
<dbReference type="NCBIfam" id="TIGR00782">
    <property type="entry name" value="ccoP"/>
    <property type="match status" value="1"/>
</dbReference>
<dbReference type="InterPro" id="IPR009056">
    <property type="entry name" value="Cyt_c-like_dom"/>
</dbReference>
<proteinExistence type="inferred from homology"/>
<comment type="subcellular location">
    <subcellularLocation>
        <location evidence="1 19">Cell inner membrane</location>
    </subcellularLocation>
</comment>
<evidence type="ECO:0000256" key="11">
    <source>
        <dbReference type="ARBA" id="ARBA00022737"/>
    </source>
</evidence>
<evidence type="ECO:0000256" key="12">
    <source>
        <dbReference type="ARBA" id="ARBA00022781"/>
    </source>
</evidence>
<organism evidence="22 23">
    <name type="scientific">Hyphococcus lacteus</name>
    <dbReference type="NCBI Taxonomy" id="3143536"/>
    <lineage>
        <taxon>Bacteria</taxon>
        <taxon>Pseudomonadati</taxon>
        <taxon>Pseudomonadota</taxon>
        <taxon>Alphaproteobacteria</taxon>
        <taxon>Parvularculales</taxon>
        <taxon>Parvularculaceae</taxon>
        <taxon>Hyphococcus</taxon>
    </lineage>
</organism>
<evidence type="ECO:0000256" key="5">
    <source>
        <dbReference type="ARBA" id="ARBA00022475"/>
    </source>
</evidence>
<dbReference type="SUPFAM" id="SSF46626">
    <property type="entry name" value="Cytochrome c"/>
    <property type="match status" value="2"/>
</dbReference>
<dbReference type="PROSITE" id="PS51007">
    <property type="entry name" value="CYTC"/>
    <property type="match status" value="2"/>
</dbReference>
<evidence type="ECO:0000256" key="1">
    <source>
        <dbReference type="ARBA" id="ARBA00004533"/>
    </source>
</evidence>
<dbReference type="PIRSF" id="PIRSF000006">
    <property type="entry name" value="Cbb3-Cox_fixP"/>
    <property type="match status" value="1"/>
</dbReference>